<evidence type="ECO:0000256" key="3">
    <source>
        <dbReference type="ARBA" id="ARBA00022723"/>
    </source>
</evidence>
<name>B8EMH9_METSB</name>
<dbReference type="GO" id="GO:0008198">
    <property type="term" value="F:ferrous iron binding"/>
    <property type="evidence" value="ECO:0007669"/>
    <property type="project" value="InterPro"/>
</dbReference>
<dbReference type="PIRSF" id="PIRSF006157">
    <property type="entry name" value="Doxgns_DODA"/>
    <property type="match status" value="1"/>
</dbReference>
<keyword evidence="8" id="KW-1185">Reference proteome</keyword>
<evidence type="ECO:0000259" key="6">
    <source>
        <dbReference type="Pfam" id="PF02900"/>
    </source>
</evidence>
<dbReference type="GO" id="GO:0008270">
    <property type="term" value="F:zinc ion binding"/>
    <property type="evidence" value="ECO:0007669"/>
    <property type="project" value="InterPro"/>
</dbReference>
<dbReference type="CDD" id="cd07363">
    <property type="entry name" value="45_DOPA_Dioxygenase"/>
    <property type="match status" value="1"/>
</dbReference>
<comment type="similarity">
    <text evidence="2">Belongs to the DODA-type extradiol aromatic ring-opening dioxygenase family.</text>
</comment>
<sequence length="270" mass="29314">MSANRLPVWFIPHGGGPCFFMDPPPKAPDAWKKMEAYLRGISAAAGARPRAILIISGHWLEKRPTVTAGANPPLIYDYQGFPKHTYELRYPAPGDPRLAAEVVARLKQAGIEAGEDKERGFDHGVFIPLLLLYPQADIPVVQLSLVDSMDPKTHIAIGEALAPLRDDGVLIIGSGMSFHNLQNFYGADPRLLQIAEKFDAFLHEAIGLDPAPRAQALAGWDNAPGARISQPHEDHLIPLMVAAGAAGADRGVRDYYDHVFGAPISGYRFG</sequence>
<organism evidence="7 8">
    <name type="scientific">Methylocella silvestris (strain DSM 15510 / CIP 108128 / LMG 27833 / NCIMB 13906 / BL2)</name>
    <dbReference type="NCBI Taxonomy" id="395965"/>
    <lineage>
        <taxon>Bacteria</taxon>
        <taxon>Pseudomonadati</taxon>
        <taxon>Pseudomonadota</taxon>
        <taxon>Alphaproteobacteria</taxon>
        <taxon>Hyphomicrobiales</taxon>
        <taxon>Beijerinckiaceae</taxon>
        <taxon>Methylocella</taxon>
    </lineage>
</organism>
<reference evidence="7 8" key="1">
    <citation type="journal article" date="2010" name="J. Bacteriol.">
        <title>Complete genome sequence of the aerobic facultative methanotroph Methylocella silvestris BL2.</title>
        <authorList>
            <person name="Chen Y."/>
            <person name="Crombie A."/>
            <person name="Rahman M.T."/>
            <person name="Dedysh S.N."/>
            <person name="Liesack W."/>
            <person name="Stott M.B."/>
            <person name="Alam M."/>
            <person name="Theisen A.R."/>
            <person name="Murrell J.C."/>
            <person name="Dunfield P.F."/>
        </authorList>
    </citation>
    <scope>NUCLEOTIDE SEQUENCE [LARGE SCALE GENOMIC DNA]</scope>
    <source>
        <strain evidence="8">DSM 15510 / CIP 108128 / LMG 27833 / NCIMB 13906 / BL2</strain>
    </source>
</reference>
<dbReference type="PANTHER" id="PTHR30096">
    <property type="entry name" value="4,5-DOPA DIOXYGENASE EXTRADIOL-LIKE PROTEIN"/>
    <property type="match status" value="1"/>
</dbReference>
<evidence type="ECO:0000256" key="2">
    <source>
        <dbReference type="ARBA" id="ARBA00007581"/>
    </source>
</evidence>
<comment type="cofactor">
    <cofactor evidence="1">
        <name>Zn(2+)</name>
        <dbReference type="ChEBI" id="CHEBI:29105"/>
    </cofactor>
</comment>
<dbReference type="Gene3D" id="3.40.830.10">
    <property type="entry name" value="LigB-like"/>
    <property type="match status" value="1"/>
</dbReference>
<evidence type="ECO:0000256" key="4">
    <source>
        <dbReference type="ARBA" id="ARBA00022833"/>
    </source>
</evidence>
<dbReference type="eggNOG" id="COG3384">
    <property type="taxonomic scope" value="Bacteria"/>
</dbReference>
<dbReference type="OrthoDB" id="9790889at2"/>
<dbReference type="RefSeq" id="WP_012592176.1">
    <property type="nucleotide sequence ID" value="NC_011666.1"/>
</dbReference>
<dbReference type="InterPro" id="IPR004183">
    <property type="entry name" value="Xdiol_dOase_suB"/>
</dbReference>
<dbReference type="AlphaFoldDB" id="B8EMH9"/>
<dbReference type="SUPFAM" id="SSF53213">
    <property type="entry name" value="LigB-like"/>
    <property type="match status" value="1"/>
</dbReference>
<evidence type="ECO:0000313" key="7">
    <source>
        <dbReference type="EMBL" id="ACK52107.1"/>
    </source>
</evidence>
<keyword evidence="7" id="KW-0223">Dioxygenase</keyword>
<dbReference type="InterPro" id="IPR014436">
    <property type="entry name" value="Extradiol_dOase_DODA"/>
</dbReference>
<protein>
    <submittedName>
        <fullName evidence="7">Extradiol ring-cleavage dioxygenase class III protein subunit B</fullName>
    </submittedName>
</protein>
<evidence type="ECO:0000256" key="1">
    <source>
        <dbReference type="ARBA" id="ARBA00001947"/>
    </source>
</evidence>
<keyword evidence="3" id="KW-0479">Metal-binding</keyword>
<proteinExistence type="inferred from homology"/>
<gene>
    <name evidence="7" type="ordered locus">Msil_3200</name>
</gene>
<dbReference type="KEGG" id="msl:Msil_3200"/>
<feature type="domain" description="Extradiol ring-cleavage dioxygenase class III enzyme subunit B" evidence="6">
    <location>
        <begin position="10"/>
        <end position="251"/>
    </location>
</feature>
<keyword evidence="5" id="KW-0560">Oxidoreductase</keyword>
<dbReference type="Pfam" id="PF02900">
    <property type="entry name" value="LigB"/>
    <property type="match status" value="1"/>
</dbReference>
<keyword evidence="4" id="KW-0862">Zinc</keyword>
<accession>B8EMH9</accession>
<evidence type="ECO:0000313" key="8">
    <source>
        <dbReference type="Proteomes" id="UP000002257"/>
    </source>
</evidence>
<dbReference type="STRING" id="395965.Msil_3200"/>
<evidence type="ECO:0000256" key="5">
    <source>
        <dbReference type="ARBA" id="ARBA00023002"/>
    </source>
</evidence>
<dbReference type="GO" id="GO:0016702">
    <property type="term" value="F:oxidoreductase activity, acting on single donors with incorporation of molecular oxygen, incorporation of two atoms of oxygen"/>
    <property type="evidence" value="ECO:0007669"/>
    <property type="project" value="UniProtKB-ARBA"/>
</dbReference>
<dbReference type="Proteomes" id="UP000002257">
    <property type="component" value="Chromosome"/>
</dbReference>
<dbReference type="EMBL" id="CP001280">
    <property type="protein sequence ID" value="ACK52107.1"/>
    <property type="molecule type" value="Genomic_DNA"/>
</dbReference>
<dbReference type="HOGENOM" id="CLU_046582_0_0_5"/>
<dbReference type="PANTHER" id="PTHR30096:SF0">
    <property type="entry name" value="4,5-DOPA DIOXYGENASE EXTRADIOL-LIKE PROTEIN"/>
    <property type="match status" value="1"/>
</dbReference>